<evidence type="ECO:0000256" key="8">
    <source>
        <dbReference type="ARBA" id="ARBA00023136"/>
    </source>
</evidence>
<dbReference type="OrthoDB" id="9763796at2"/>
<keyword evidence="2 9" id="KW-1003">Cell membrane</keyword>
<evidence type="ECO:0000256" key="9">
    <source>
        <dbReference type="HAMAP-Rule" id="MF_00275"/>
    </source>
</evidence>
<dbReference type="EMBL" id="OBEN01000002">
    <property type="protein sequence ID" value="SNZ12932.1"/>
    <property type="molecule type" value="Genomic_DNA"/>
</dbReference>
<dbReference type="NCBIfam" id="TIGR00680">
    <property type="entry name" value="kdpA"/>
    <property type="match status" value="1"/>
</dbReference>
<comment type="function">
    <text evidence="9">Part of the high-affinity ATP-driven potassium transport (or Kdp) system, which catalyzes the hydrolysis of ATP coupled with the electrogenic transport of potassium into the cytoplasm. This subunit binds the extracellular potassium ions and delivers the ions to the membrane domain of KdpB through an intramembrane tunnel.</text>
</comment>
<comment type="similarity">
    <text evidence="9">Belongs to the KdpA family.</text>
</comment>
<keyword evidence="1 9" id="KW-0813">Transport</keyword>
<keyword evidence="11" id="KW-1185">Reference proteome</keyword>
<name>A0A285NTU6_9AQUI</name>
<gene>
    <name evidence="9" type="primary">kdpA</name>
    <name evidence="10" type="ORF">SAMN06265353_0558</name>
</gene>
<keyword evidence="5 9" id="KW-0630">Potassium</keyword>
<evidence type="ECO:0000256" key="2">
    <source>
        <dbReference type="ARBA" id="ARBA00022475"/>
    </source>
</evidence>
<dbReference type="GO" id="GO:0030955">
    <property type="term" value="F:potassium ion binding"/>
    <property type="evidence" value="ECO:0007669"/>
    <property type="project" value="UniProtKB-UniRule"/>
</dbReference>
<sequence length="563" mass="61163">MQTLIPDVLTFVVFLVLLSLIRPLLGEYMARVFSAKLLPGEALICKVLGIDPQKEMNWKEYAFHLLSFNILGMVVLFLLLVFQGYLPLNPQGFGGFSWNLALNTAVSFTTNTNWQAYSGENTISYLSQMMGLAVQNFLSASTGIVVVLALLRGITRAETPYIGNFWVDITRATLYVLLPISVFGAIFLVSQGVIQNLDPYVKVKLLDPAFGGKEQIIPMGPVASQEVIKLLGTNGGGFFGANSAHPFENPTPLSNFFECLLMLMIPASLTYTFGKLTGRRRLGLVLYGVMLAIFVSALIFEYLYMSKPHPDFARMGIEGPYVEGQETRFGISGSALFGVVTDSAETGAVNGMFDSYLPLAGMIPLMLMALGVAFGGVGAGLYGMIAYMIISAFIAGLMVGRVPEFLQKKLYPRDMWASVIAALTSTFLILFLSSVALKTKAGTTSILNPGPHGITEVLYAYTSTANNNGSAFAGLNANTIFYNLSTAFAMFVGRYVPIVALLFLAGSFSHKKTVPQSPHNLREDSLVFAIWLIFVILLINVLGLFPALSMGPVLEHFLLYAGN</sequence>
<feature type="transmembrane region" description="Helical" evidence="9">
    <location>
        <begin position="130"/>
        <end position="151"/>
    </location>
</feature>
<dbReference type="HAMAP" id="MF_00275">
    <property type="entry name" value="KdpA"/>
    <property type="match status" value="1"/>
</dbReference>
<comment type="subcellular location">
    <subcellularLocation>
        <location evidence="9">Cell membrane</location>
        <topology evidence="9">Multi-pass membrane protein</topology>
    </subcellularLocation>
</comment>
<organism evidence="10 11">
    <name type="scientific">Hydrogenobacter hydrogenophilus</name>
    <dbReference type="NCBI Taxonomy" id="35835"/>
    <lineage>
        <taxon>Bacteria</taxon>
        <taxon>Pseudomonadati</taxon>
        <taxon>Aquificota</taxon>
        <taxon>Aquificia</taxon>
        <taxon>Aquificales</taxon>
        <taxon>Aquificaceae</taxon>
        <taxon>Hydrogenobacter</taxon>
    </lineage>
</organism>
<keyword evidence="4 9" id="KW-0812">Transmembrane</keyword>
<feature type="transmembrane region" description="Helical" evidence="9">
    <location>
        <begin position="362"/>
        <end position="395"/>
    </location>
</feature>
<feature type="transmembrane region" description="Helical" evidence="9">
    <location>
        <begin position="526"/>
        <end position="548"/>
    </location>
</feature>
<protein>
    <recommendedName>
        <fullName evidence="9">Potassium-transporting ATPase potassium-binding subunit</fullName>
    </recommendedName>
    <alternativeName>
        <fullName evidence="9">ATP phosphohydrolase [potassium-transporting] A chain</fullName>
    </alternativeName>
    <alternativeName>
        <fullName evidence="9">Potassium-binding and translocating subunit A</fullName>
    </alternativeName>
    <alternativeName>
        <fullName evidence="9">Potassium-translocating ATPase A chain</fullName>
    </alternativeName>
</protein>
<comment type="subunit">
    <text evidence="9">The system is composed of three essential subunits: KdpA, KdpB and KdpC.</text>
</comment>
<dbReference type="InterPro" id="IPR004623">
    <property type="entry name" value="KdpA"/>
</dbReference>
<dbReference type="GO" id="GO:0008556">
    <property type="term" value="F:P-type potassium transmembrane transporter activity"/>
    <property type="evidence" value="ECO:0007669"/>
    <property type="project" value="InterPro"/>
</dbReference>
<dbReference type="RefSeq" id="WP_096600898.1">
    <property type="nucleotide sequence ID" value="NZ_OBEN01000002.1"/>
</dbReference>
<feature type="transmembrane region" description="Helical" evidence="9">
    <location>
        <begin position="253"/>
        <end position="272"/>
    </location>
</feature>
<accession>A0A285NTU6</accession>
<evidence type="ECO:0000256" key="6">
    <source>
        <dbReference type="ARBA" id="ARBA00022989"/>
    </source>
</evidence>
<evidence type="ECO:0000313" key="10">
    <source>
        <dbReference type="EMBL" id="SNZ12932.1"/>
    </source>
</evidence>
<comment type="caution">
    <text evidence="9">Lacks conserved residue(s) required for the propagation of feature annotation.</text>
</comment>
<feature type="transmembrane region" description="Helical" evidence="9">
    <location>
        <begin position="480"/>
        <end position="505"/>
    </location>
</feature>
<evidence type="ECO:0000256" key="5">
    <source>
        <dbReference type="ARBA" id="ARBA00022958"/>
    </source>
</evidence>
<dbReference type="Proteomes" id="UP000218627">
    <property type="component" value="Unassembled WGS sequence"/>
</dbReference>
<evidence type="ECO:0000256" key="1">
    <source>
        <dbReference type="ARBA" id="ARBA00022448"/>
    </source>
</evidence>
<feature type="transmembrane region" description="Helical" evidence="9">
    <location>
        <begin position="284"/>
        <end position="305"/>
    </location>
</feature>
<feature type="transmembrane region" description="Helical" evidence="9">
    <location>
        <begin position="416"/>
        <end position="437"/>
    </location>
</feature>
<keyword evidence="6 9" id="KW-1133">Transmembrane helix</keyword>
<proteinExistence type="inferred from homology"/>
<evidence type="ECO:0000313" key="11">
    <source>
        <dbReference type="Proteomes" id="UP000218627"/>
    </source>
</evidence>
<dbReference type="GO" id="GO:0005886">
    <property type="term" value="C:plasma membrane"/>
    <property type="evidence" value="ECO:0007669"/>
    <property type="project" value="UniProtKB-SubCell"/>
</dbReference>
<dbReference type="AlphaFoldDB" id="A0A285NTU6"/>
<keyword evidence="8 9" id="KW-0472">Membrane</keyword>
<dbReference type="PANTHER" id="PTHR30607:SF2">
    <property type="entry name" value="POTASSIUM-TRANSPORTING ATPASE POTASSIUM-BINDING SUBUNIT"/>
    <property type="match status" value="1"/>
</dbReference>
<dbReference type="PIRSF" id="PIRSF001294">
    <property type="entry name" value="K_ATPaseA"/>
    <property type="match status" value="1"/>
</dbReference>
<dbReference type="Pfam" id="PF03814">
    <property type="entry name" value="KdpA"/>
    <property type="match status" value="1"/>
</dbReference>
<evidence type="ECO:0000256" key="4">
    <source>
        <dbReference type="ARBA" id="ARBA00022692"/>
    </source>
</evidence>
<feature type="transmembrane region" description="Helical" evidence="9">
    <location>
        <begin position="61"/>
        <end position="81"/>
    </location>
</feature>
<dbReference type="PANTHER" id="PTHR30607">
    <property type="entry name" value="POTASSIUM-TRANSPORTING ATPASE A CHAIN"/>
    <property type="match status" value="1"/>
</dbReference>
<reference evidence="11" key="1">
    <citation type="submission" date="2017-09" db="EMBL/GenBank/DDBJ databases">
        <authorList>
            <person name="Varghese N."/>
            <person name="Submissions S."/>
        </authorList>
    </citation>
    <scope>NUCLEOTIDE SEQUENCE [LARGE SCALE GENOMIC DNA]</scope>
    <source>
        <strain evidence="11">DSM 2913</strain>
    </source>
</reference>
<evidence type="ECO:0000256" key="3">
    <source>
        <dbReference type="ARBA" id="ARBA00022538"/>
    </source>
</evidence>
<keyword evidence="7 9" id="KW-0406">Ion transport</keyword>
<feature type="transmembrane region" description="Helical" evidence="9">
    <location>
        <begin position="172"/>
        <end position="194"/>
    </location>
</feature>
<evidence type="ECO:0000256" key="7">
    <source>
        <dbReference type="ARBA" id="ARBA00023065"/>
    </source>
</evidence>
<keyword evidence="3 9" id="KW-0633">Potassium transport</keyword>